<dbReference type="GO" id="GO:0016747">
    <property type="term" value="F:acyltransferase activity, transferring groups other than amino-acyl groups"/>
    <property type="evidence" value="ECO:0007669"/>
    <property type="project" value="InterPro"/>
</dbReference>
<evidence type="ECO:0000313" key="3">
    <source>
        <dbReference type="Proteomes" id="UP000823891"/>
    </source>
</evidence>
<proteinExistence type="predicted"/>
<name>A0A9D2NHF4_9FIRM</name>
<dbReference type="SUPFAM" id="SSF55729">
    <property type="entry name" value="Acyl-CoA N-acyltransferases (Nat)"/>
    <property type="match status" value="1"/>
</dbReference>
<dbReference type="EMBL" id="DWWS01000058">
    <property type="protein sequence ID" value="HJC25248.1"/>
    <property type="molecule type" value="Genomic_DNA"/>
</dbReference>
<dbReference type="AlphaFoldDB" id="A0A9D2NHF4"/>
<dbReference type="InterPro" id="IPR016181">
    <property type="entry name" value="Acyl_CoA_acyltransferase"/>
</dbReference>
<protein>
    <submittedName>
        <fullName evidence="2">GNAT family N-acetyltransferase</fullName>
        <ecNumber evidence="2">2.3.1.-</ecNumber>
    </submittedName>
</protein>
<accession>A0A9D2NHF4</accession>
<keyword evidence="2" id="KW-0012">Acyltransferase</keyword>
<reference evidence="2" key="1">
    <citation type="journal article" date="2021" name="PeerJ">
        <title>Extensive microbial diversity within the chicken gut microbiome revealed by metagenomics and culture.</title>
        <authorList>
            <person name="Gilroy R."/>
            <person name="Ravi A."/>
            <person name="Getino M."/>
            <person name="Pursley I."/>
            <person name="Horton D.L."/>
            <person name="Alikhan N.F."/>
            <person name="Baker D."/>
            <person name="Gharbi K."/>
            <person name="Hall N."/>
            <person name="Watson M."/>
            <person name="Adriaenssens E.M."/>
            <person name="Foster-Nyarko E."/>
            <person name="Jarju S."/>
            <person name="Secka A."/>
            <person name="Antonio M."/>
            <person name="Oren A."/>
            <person name="Chaudhuri R.R."/>
            <person name="La Ragione R."/>
            <person name="Hildebrand F."/>
            <person name="Pallen M.J."/>
        </authorList>
    </citation>
    <scope>NUCLEOTIDE SEQUENCE</scope>
    <source>
        <strain evidence="2">USAMLcec2-132</strain>
    </source>
</reference>
<dbReference type="InterPro" id="IPR000182">
    <property type="entry name" value="GNAT_dom"/>
</dbReference>
<comment type="caution">
    <text evidence="2">The sequence shown here is derived from an EMBL/GenBank/DDBJ whole genome shotgun (WGS) entry which is preliminary data.</text>
</comment>
<feature type="domain" description="N-acetyltransferase" evidence="1">
    <location>
        <begin position="1"/>
        <end position="175"/>
    </location>
</feature>
<dbReference type="EC" id="2.3.1.-" evidence="2"/>
<evidence type="ECO:0000313" key="2">
    <source>
        <dbReference type="EMBL" id="HJC25248.1"/>
    </source>
</evidence>
<dbReference type="Proteomes" id="UP000823891">
    <property type="component" value="Unassembled WGS sequence"/>
</dbReference>
<dbReference type="PROSITE" id="PS51186">
    <property type="entry name" value="GNAT"/>
    <property type="match status" value="1"/>
</dbReference>
<sequence length="179" mass="20987">MHFEEYLKNRFILNAYGRYFWYLEYTNATQVIAAYEDDELLGVLIADIKGERKPYKSFGKGLYIKIVDMIQNLFFGGGAVPYNEANRRMFDRYAEQYVPDGEIRFLASDPKTKAKGTGTFLLNELVQREAGKEIYLFTDTNCTYQFYEHRGFERVGEEEIVLALSGEVDLKCLLYRRRL</sequence>
<keyword evidence="2" id="KW-0808">Transferase</keyword>
<organism evidence="2 3">
    <name type="scientific">Candidatus Eisenbergiella merdavium</name>
    <dbReference type="NCBI Taxonomy" id="2838551"/>
    <lineage>
        <taxon>Bacteria</taxon>
        <taxon>Bacillati</taxon>
        <taxon>Bacillota</taxon>
        <taxon>Clostridia</taxon>
        <taxon>Lachnospirales</taxon>
        <taxon>Lachnospiraceae</taxon>
        <taxon>Eisenbergiella</taxon>
    </lineage>
</organism>
<reference evidence="2" key="2">
    <citation type="submission" date="2021-04" db="EMBL/GenBank/DDBJ databases">
        <authorList>
            <person name="Gilroy R."/>
        </authorList>
    </citation>
    <scope>NUCLEOTIDE SEQUENCE</scope>
    <source>
        <strain evidence="2">USAMLcec2-132</strain>
    </source>
</reference>
<dbReference type="Gene3D" id="3.40.630.30">
    <property type="match status" value="1"/>
</dbReference>
<evidence type="ECO:0000259" key="1">
    <source>
        <dbReference type="PROSITE" id="PS51186"/>
    </source>
</evidence>
<gene>
    <name evidence="2" type="ORF">H9761_16360</name>
</gene>